<gene>
    <name evidence="3" type="ORF">CAMP_LOCUS9793</name>
</gene>
<evidence type="ECO:0000256" key="2">
    <source>
        <dbReference type="SAM" id="Phobius"/>
    </source>
</evidence>
<dbReference type="EMBL" id="CANHGI010000004">
    <property type="protein sequence ID" value="CAI5447156.1"/>
    <property type="molecule type" value="Genomic_DNA"/>
</dbReference>
<feature type="compositionally biased region" description="Acidic residues" evidence="1">
    <location>
        <begin position="48"/>
        <end position="69"/>
    </location>
</feature>
<keyword evidence="4" id="KW-1185">Reference proteome</keyword>
<feature type="region of interest" description="Disordered" evidence="1">
    <location>
        <begin position="39"/>
        <end position="173"/>
    </location>
</feature>
<accession>A0A9P1IN83</accession>
<name>A0A9P1IN83_9PELO</name>
<evidence type="ECO:0000313" key="4">
    <source>
        <dbReference type="Proteomes" id="UP001152747"/>
    </source>
</evidence>
<keyword evidence="2" id="KW-0812">Transmembrane</keyword>
<evidence type="ECO:0000313" key="3">
    <source>
        <dbReference type="EMBL" id="CAI5447156.1"/>
    </source>
</evidence>
<sequence length="173" mass="19670">MFDYLPLYLLDFCLFLPTIFWILTFCSSKADDDDYSYYSGSEKYSDSYEFETDTEDDEDEDEDEDDFEVNNEIVLVTPSTSKSKSNSKSKSGTRSTKSDDFLVGAPPPHIPIYDASHDDGNSLMDIESIKSEKPATKKPSKIMKTKLDSKKQKIEKPSKIEKAKPIISSKKLK</sequence>
<comment type="caution">
    <text evidence="3">The sequence shown here is derived from an EMBL/GenBank/DDBJ whole genome shotgun (WGS) entry which is preliminary data.</text>
</comment>
<evidence type="ECO:0000256" key="1">
    <source>
        <dbReference type="SAM" id="MobiDB-lite"/>
    </source>
</evidence>
<feature type="compositionally biased region" description="Low complexity" evidence="1">
    <location>
        <begin position="79"/>
        <end position="95"/>
    </location>
</feature>
<keyword evidence="2" id="KW-1133">Transmembrane helix</keyword>
<dbReference type="Proteomes" id="UP001152747">
    <property type="component" value="Unassembled WGS sequence"/>
</dbReference>
<proteinExistence type="predicted"/>
<protein>
    <submittedName>
        <fullName evidence="3">Uncharacterized protein</fullName>
    </submittedName>
</protein>
<organism evidence="3 4">
    <name type="scientific">Caenorhabditis angaria</name>
    <dbReference type="NCBI Taxonomy" id="860376"/>
    <lineage>
        <taxon>Eukaryota</taxon>
        <taxon>Metazoa</taxon>
        <taxon>Ecdysozoa</taxon>
        <taxon>Nematoda</taxon>
        <taxon>Chromadorea</taxon>
        <taxon>Rhabditida</taxon>
        <taxon>Rhabditina</taxon>
        <taxon>Rhabditomorpha</taxon>
        <taxon>Rhabditoidea</taxon>
        <taxon>Rhabditidae</taxon>
        <taxon>Peloderinae</taxon>
        <taxon>Caenorhabditis</taxon>
    </lineage>
</organism>
<feature type="transmembrane region" description="Helical" evidence="2">
    <location>
        <begin position="6"/>
        <end position="26"/>
    </location>
</feature>
<dbReference type="AlphaFoldDB" id="A0A9P1IN83"/>
<feature type="compositionally biased region" description="Basic and acidic residues" evidence="1">
    <location>
        <begin position="145"/>
        <end position="164"/>
    </location>
</feature>
<keyword evidence="2" id="KW-0472">Membrane</keyword>
<reference evidence="3" key="1">
    <citation type="submission" date="2022-11" db="EMBL/GenBank/DDBJ databases">
        <authorList>
            <person name="Kikuchi T."/>
        </authorList>
    </citation>
    <scope>NUCLEOTIDE SEQUENCE</scope>
    <source>
        <strain evidence="3">PS1010</strain>
    </source>
</reference>